<proteinExistence type="predicted"/>
<protein>
    <submittedName>
        <fullName evidence="1">Uncharacterized protein</fullName>
    </submittedName>
</protein>
<organism evidence="1 2">
    <name type="scientific">Cuscuta epithymum</name>
    <dbReference type="NCBI Taxonomy" id="186058"/>
    <lineage>
        <taxon>Eukaryota</taxon>
        <taxon>Viridiplantae</taxon>
        <taxon>Streptophyta</taxon>
        <taxon>Embryophyta</taxon>
        <taxon>Tracheophyta</taxon>
        <taxon>Spermatophyta</taxon>
        <taxon>Magnoliopsida</taxon>
        <taxon>eudicotyledons</taxon>
        <taxon>Gunneridae</taxon>
        <taxon>Pentapetalae</taxon>
        <taxon>asterids</taxon>
        <taxon>lamiids</taxon>
        <taxon>Solanales</taxon>
        <taxon>Convolvulaceae</taxon>
        <taxon>Cuscuteae</taxon>
        <taxon>Cuscuta</taxon>
        <taxon>Cuscuta subgen. Cuscuta</taxon>
    </lineage>
</organism>
<dbReference type="AlphaFoldDB" id="A0AAV0D4C8"/>
<evidence type="ECO:0000313" key="2">
    <source>
        <dbReference type="Proteomes" id="UP001152523"/>
    </source>
</evidence>
<gene>
    <name evidence="1" type="ORF">CEPIT_LOCUS11881</name>
</gene>
<evidence type="ECO:0000313" key="1">
    <source>
        <dbReference type="EMBL" id="CAH9091922.1"/>
    </source>
</evidence>
<name>A0AAV0D4C8_9ASTE</name>
<reference evidence="1" key="1">
    <citation type="submission" date="2022-07" db="EMBL/GenBank/DDBJ databases">
        <authorList>
            <person name="Macas J."/>
            <person name="Novak P."/>
            <person name="Neumann P."/>
        </authorList>
    </citation>
    <scope>NUCLEOTIDE SEQUENCE</scope>
</reference>
<dbReference type="Proteomes" id="UP001152523">
    <property type="component" value="Unassembled WGS sequence"/>
</dbReference>
<accession>A0AAV0D4C8</accession>
<keyword evidence="2" id="KW-1185">Reference proteome</keyword>
<comment type="caution">
    <text evidence="1">The sequence shown here is derived from an EMBL/GenBank/DDBJ whole genome shotgun (WGS) entry which is preliminary data.</text>
</comment>
<sequence length="177" mass="18768">MELGCIGPTLGMRMLGSGVTGSATGRAYILVRTGAVISGNSSGASNMALALTSSGMQITMLANILQTKCMVLGSTDLEMDIDTREPGMREGGKVLALILSGMSKLRPVTGKMGFLTFQVVDPPWHTTTVPKCCMPFRAEPTRGLHSELREGMGACRRRWPATSLSGGLAAPSIYWSR</sequence>
<dbReference type="EMBL" id="CAMAPF010000071">
    <property type="protein sequence ID" value="CAH9091922.1"/>
    <property type="molecule type" value="Genomic_DNA"/>
</dbReference>